<organism evidence="1">
    <name type="scientific">Anguilla anguilla</name>
    <name type="common">European freshwater eel</name>
    <name type="synonym">Muraena anguilla</name>
    <dbReference type="NCBI Taxonomy" id="7936"/>
    <lineage>
        <taxon>Eukaryota</taxon>
        <taxon>Metazoa</taxon>
        <taxon>Chordata</taxon>
        <taxon>Craniata</taxon>
        <taxon>Vertebrata</taxon>
        <taxon>Euteleostomi</taxon>
        <taxon>Actinopterygii</taxon>
        <taxon>Neopterygii</taxon>
        <taxon>Teleostei</taxon>
        <taxon>Anguilliformes</taxon>
        <taxon>Anguillidae</taxon>
        <taxon>Anguilla</taxon>
    </lineage>
</organism>
<reference evidence="1" key="1">
    <citation type="submission" date="2014-11" db="EMBL/GenBank/DDBJ databases">
        <authorList>
            <person name="Amaro Gonzalez C."/>
        </authorList>
    </citation>
    <scope>NUCLEOTIDE SEQUENCE</scope>
</reference>
<name>A0A0E9W3F1_ANGAN</name>
<evidence type="ECO:0000313" key="1">
    <source>
        <dbReference type="EMBL" id="JAH84811.1"/>
    </source>
</evidence>
<dbReference type="AlphaFoldDB" id="A0A0E9W3F1"/>
<protein>
    <submittedName>
        <fullName evidence="1">Uncharacterized protein</fullName>
    </submittedName>
</protein>
<sequence>MQACASIFNCIPPLLEKHMGRKSKQFLPS</sequence>
<dbReference type="EMBL" id="GBXM01023766">
    <property type="protein sequence ID" value="JAH84811.1"/>
    <property type="molecule type" value="Transcribed_RNA"/>
</dbReference>
<proteinExistence type="predicted"/>
<accession>A0A0E9W3F1</accession>
<reference evidence="1" key="2">
    <citation type="journal article" date="2015" name="Fish Shellfish Immunol.">
        <title>Early steps in the European eel (Anguilla anguilla)-Vibrio vulnificus interaction in the gills: Role of the RtxA13 toxin.</title>
        <authorList>
            <person name="Callol A."/>
            <person name="Pajuelo D."/>
            <person name="Ebbesson L."/>
            <person name="Teles M."/>
            <person name="MacKenzie S."/>
            <person name="Amaro C."/>
        </authorList>
    </citation>
    <scope>NUCLEOTIDE SEQUENCE</scope>
</reference>